<dbReference type="GO" id="GO:0042254">
    <property type="term" value="P:ribosome biogenesis"/>
    <property type="evidence" value="ECO:0007669"/>
    <property type="project" value="UniProtKB-KW"/>
</dbReference>
<evidence type="ECO:0000256" key="11">
    <source>
        <dbReference type="SAM" id="MobiDB-lite"/>
    </source>
</evidence>
<dbReference type="Gene3D" id="3.30.300.20">
    <property type="match status" value="1"/>
</dbReference>
<keyword evidence="4 10" id="KW-0677">Repeat</keyword>
<organism evidence="13 14">
    <name type="scientific">Methylocystis heyeri</name>
    <dbReference type="NCBI Taxonomy" id="391905"/>
    <lineage>
        <taxon>Bacteria</taxon>
        <taxon>Pseudomonadati</taxon>
        <taxon>Pseudomonadota</taxon>
        <taxon>Alphaproteobacteria</taxon>
        <taxon>Hyphomicrobiales</taxon>
        <taxon>Methylocystaceae</taxon>
        <taxon>Methylocystis</taxon>
    </lineage>
</organism>
<dbReference type="PIRSF" id="PIRSF006485">
    <property type="entry name" value="GTP-binding_EngA"/>
    <property type="match status" value="1"/>
</dbReference>
<evidence type="ECO:0000256" key="10">
    <source>
        <dbReference type="RuleBase" id="RU004481"/>
    </source>
</evidence>
<feature type="domain" description="EngA-type G" evidence="12">
    <location>
        <begin position="3"/>
        <end position="167"/>
    </location>
</feature>
<keyword evidence="3 8" id="KW-0690">Ribosome biogenesis</keyword>
<dbReference type="PANTHER" id="PTHR43834:SF6">
    <property type="entry name" value="GTPASE DER"/>
    <property type="match status" value="1"/>
</dbReference>
<protein>
    <recommendedName>
        <fullName evidence="2 8">GTPase Der</fullName>
    </recommendedName>
    <alternativeName>
        <fullName evidence="7 8">GTP-binding protein EngA</fullName>
    </alternativeName>
</protein>
<feature type="binding site" evidence="8">
    <location>
        <begin position="119"/>
        <end position="122"/>
    </location>
    <ligand>
        <name>GTP</name>
        <dbReference type="ChEBI" id="CHEBI:37565"/>
        <label>1</label>
    </ligand>
</feature>
<dbReference type="InterPro" id="IPR006073">
    <property type="entry name" value="GTP-bd"/>
</dbReference>
<dbReference type="SUPFAM" id="SSF52540">
    <property type="entry name" value="P-loop containing nucleoside triphosphate hydrolases"/>
    <property type="match status" value="2"/>
</dbReference>
<dbReference type="EMBL" id="CP046052">
    <property type="protein sequence ID" value="QGM46190.1"/>
    <property type="molecule type" value="Genomic_DNA"/>
</dbReference>
<feature type="binding site" evidence="8">
    <location>
        <begin position="9"/>
        <end position="16"/>
    </location>
    <ligand>
        <name>GTP</name>
        <dbReference type="ChEBI" id="CHEBI:37565"/>
        <label>1</label>
    </ligand>
</feature>
<evidence type="ECO:0000256" key="4">
    <source>
        <dbReference type="ARBA" id="ARBA00022737"/>
    </source>
</evidence>
<keyword evidence="6 8" id="KW-0342">GTP-binding</keyword>
<evidence type="ECO:0000256" key="3">
    <source>
        <dbReference type="ARBA" id="ARBA00022517"/>
    </source>
</evidence>
<dbReference type="FunFam" id="3.40.50.300:FF:000057">
    <property type="entry name" value="GTPase Der"/>
    <property type="match status" value="1"/>
</dbReference>
<evidence type="ECO:0000256" key="8">
    <source>
        <dbReference type="HAMAP-Rule" id="MF_00195"/>
    </source>
</evidence>
<name>A0A6B8KI61_9HYPH</name>
<comment type="function">
    <text evidence="8 10">GTPase that plays an essential role in the late steps of ribosome biogenesis.</text>
</comment>
<evidence type="ECO:0000256" key="9">
    <source>
        <dbReference type="PROSITE-ProRule" id="PRU01049"/>
    </source>
</evidence>
<dbReference type="InterPro" id="IPR027417">
    <property type="entry name" value="P-loop_NTPase"/>
</dbReference>
<accession>A0A6B8KI61</accession>
<dbReference type="NCBIfam" id="TIGR03594">
    <property type="entry name" value="GTPase_EngA"/>
    <property type="match status" value="1"/>
</dbReference>
<dbReference type="OrthoDB" id="9805918at2"/>
<dbReference type="CDD" id="cd01895">
    <property type="entry name" value="EngA2"/>
    <property type="match status" value="1"/>
</dbReference>
<dbReference type="PRINTS" id="PR00326">
    <property type="entry name" value="GTP1OBG"/>
</dbReference>
<comment type="caution">
    <text evidence="8">Lacks conserved residue(s) required for the propagation of feature annotation.</text>
</comment>
<dbReference type="InterPro" id="IPR032859">
    <property type="entry name" value="KH_dom-like"/>
</dbReference>
<dbReference type="InterPro" id="IPR031166">
    <property type="entry name" value="G_ENGA"/>
</dbReference>
<evidence type="ECO:0000313" key="14">
    <source>
        <dbReference type="Proteomes" id="UP000309061"/>
    </source>
</evidence>
<dbReference type="CDD" id="cd01894">
    <property type="entry name" value="EngA1"/>
    <property type="match status" value="1"/>
</dbReference>
<dbReference type="InterPro" id="IPR005225">
    <property type="entry name" value="Small_GTP-bd"/>
</dbReference>
<dbReference type="HAMAP" id="MF_00195">
    <property type="entry name" value="GTPase_Der"/>
    <property type="match status" value="1"/>
</dbReference>
<keyword evidence="14" id="KW-1185">Reference proteome</keyword>
<keyword evidence="5 8" id="KW-0547">Nucleotide-binding</keyword>
<dbReference type="Pfam" id="PF01926">
    <property type="entry name" value="MMR_HSR1"/>
    <property type="match status" value="2"/>
</dbReference>
<dbReference type="Proteomes" id="UP000309061">
    <property type="component" value="Chromosome"/>
</dbReference>
<proteinExistence type="inferred from homology"/>
<feature type="binding site" evidence="8">
    <location>
        <begin position="250"/>
        <end position="254"/>
    </location>
    <ligand>
        <name>GTP</name>
        <dbReference type="ChEBI" id="CHEBI:37565"/>
        <label>2</label>
    </ligand>
</feature>
<dbReference type="PROSITE" id="PS51712">
    <property type="entry name" value="G_ENGA"/>
    <property type="match status" value="2"/>
</dbReference>
<dbReference type="InterPro" id="IPR015946">
    <property type="entry name" value="KH_dom-like_a/b"/>
</dbReference>
<dbReference type="KEGG" id="mhey:H2LOC_011055"/>
<evidence type="ECO:0000256" key="1">
    <source>
        <dbReference type="ARBA" id="ARBA00008279"/>
    </source>
</evidence>
<feature type="region of interest" description="Disordered" evidence="11">
    <location>
        <begin position="168"/>
        <end position="189"/>
    </location>
</feature>
<evidence type="ECO:0000256" key="2">
    <source>
        <dbReference type="ARBA" id="ARBA00020953"/>
    </source>
</evidence>
<dbReference type="NCBIfam" id="TIGR00231">
    <property type="entry name" value="small_GTP"/>
    <property type="match status" value="2"/>
</dbReference>
<gene>
    <name evidence="8" type="primary">der</name>
    <name evidence="13" type="ORF">H2LOC_011055</name>
</gene>
<dbReference type="PANTHER" id="PTHR43834">
    <property type="entry name" value="GTPASE DER"/>
    <property type="match status" value="1"/>
</dbReference>
<dbReference type="RefSeq" id="WP_136496445.1">
    <property type="nucleotide sequence ID" value="NZ_CP046052.1"/>
</dbReference>
<comment type="subunit">
    <text evidence="8">Associates with the 50S ribosomal subunit.</text>
</comment>
<reference evidence="13 14" key="1">
    <citation type="submission" date="2019-11" db="EMBL/GenBank/DDBJ databases">
        <title>The genome sequence of Methylocystis heyeri.</title>
        <authorList>
            <person name="Oshkin I.Y."/>
            <person name="Miroshnikov K."/>
            <person name="Dedysh S.N."/>
        </authorList>
    </citation>
    <scope>NUCLEOTIDE SEQUENCE [LARGE SCALE GENOMIC DNA]</scope>
    <source>
        <strain evidence="13 14">H2</strain>
    </source>
</reference>
<feature type="domain" description="EngA-type G" evidence="12">
    <location>
        <begin position="197"/>
        <end position="372"/>
    </location>
</feature>
<dbReference type="Pfam" id="PF14714">
    <property type="entry name" value="KH_dom-like"/>
    <property type="match status" value="1"/>
</dbReference>
<dbReference type="FunFam" id="3.30.300.20:FF:000004">
    <property type="entry name" value="GTPase Der"/>
    <property type="match status" value="1"/>
</dbReference>
<evidence type="ECO:0000256" key="5">
    <source>
        <dbReference type="ARBA" id="ARBA00022741"/>
    </source>
</evidence>
<dbReference type="InterPro" id="IPR016484">
    <property type="entry name" value="GTPase_Der"/>
</dbReference>
<evidence type="ECO:0000256" key="7">
    <source>
        <dbReference type="ARBA" id="ARBA00032345"/>
    </source>
</evidence>
<dbReference type="GO" id="GO:0005525">
    <property type="term" value="F:GTP binding"/>
    <property type="evidence" value="ECO:0007669"/>
    <property type="project" value="UniProtKB-UniRule"/>
</dbReference>
<dbReference type="AlphaFoldDB" id="A0A6B8KI61"/>
<feature type="binding site" evidence="8">
    <location>
        <begin position="56"/>
        <end position="60"/>
    </location>
    <ligand>
        <name>GTP</name>
        <dbReference type="ChEBI" id="CHEBI:37565"/>
        <label>1</label>
    </ligand>
</feature>
<comment type="similarity">
    <text evidence="1 8 9 10">Belongs to the TRAFAC class TrmE-Era-EngA-EngB-Septin-like GTPase superfamily. EngA (Der) GTPase family.</text>
</comment>
<evidence type="ECO:0000313" key="13">
    <source>
        <dbReference type="EMBL" id="QGM46190.1"/>
    </source>
</evidence>
<sequence>MSFSLAIIGRPNVGKSTLFNRLVGKKLALVDDRPGVTRDRREGAARLADLSFTVIDTAGLEEGSGASLQGRMRAQTEAAIETADAILFMVDARAGVTPDDKYFADLVRRAGKPVVLAANKAEGRAGEAGFFEAYTLGLGEPVPISAEHGEGMIDLFDALRLALPEQTNAPAAEDEEAAPRQFADDEDGSDLDLAKPLRITVVGRPNAGKSTLINRLLGEERLLTGPEAGVTRDSIGVDFTWRDRKMKLFDTAGLRRRARVVDKLEKLAGADALRAVRFSEVVVLLVDSTIPFEKQDLTIADIAASEGRAVAIGLGKWDLIEDRAKTLVTLREEAERLLPQVRGCPVIPVSGTTGEGLDQLMRGVIAVHETWNRRISTSRLNRWLLSAVEETPPPAVSGRRIKIRYMTQPKSRPPHFVLFGNQLEELPASYERFLINGLRKAFDLPGVPIRISKKSGENPYEGKKRG</sequence>
<evidence type="ECO:0000259" key="12">
    <source>
        <dbReference type="PROSITE" id="PS51712"/>
    </source>
</evidence>
<dbReference type="Gene3D" id="3.40.50.300">
    <property type="entry name" value="P-loop containing nucleotide triphosphate hydrolases"/>
    <property type="match status" value="2"/>
</dbReference>
<evidence type="ECO:0000256" key="6">
    <source>
        <dbReference type="ARBA" id="ARBA00023134"/>
    </source>
</evidence>
<feature type="binding site" evidence="8">
    <location>
        <begin position="203"/>
        <end position="210"/>
    </location>
    <ligand>
        <name>GTP</name>
        <dbReference type="ChEBI" id="CHEBI:37565"/>
        <label>2</label>
    </ligand>
</feature>